<dbReference type="CDD" id="cd06225">
    <property type="entry name" value="HAMP"/>
    <property type="match status" value="1"/>
</dbReference>
<dbReference type="GO" id="GO:0007165">
    <property type="term" value="P:signal transduction"/>
    <property type="evidence" value="ECO:0007669"/>
    <property type="project" value="UniProtKB-KW"/>
</dbReference>
<protein>
    <submittedName>
        <fullName evidence="11">Methyl-accepting chemotaxis protein</fullName>
    </submittedName>
</protein>
<organism evidence="11 12">
    <name type="scientific">Rhodovulum visakhapatnamense</name>
    <dbReference type="NCBI Taxonomy" id="364297"/>
    <lineage>
        <taxon>Bacteria</taxon>
        <taxon>Pseudomonadati</taxon>
        <taxon>Pseudomonadota</taxon>
        <taxon>Alphaproteobacteria</taxon>
        <taxon>Rhodobacterales</taxon>
        <taxon>Paracoccaceae</taxon>
        <taxon>Rhodovulum</taxon>
    </lineage>
</organism>
<dbReference type="Gene3D" id="1.10.287.950">
    <property type="entry name" value="Methyl-accepting chemotaxis protein"/>
    <property type="match status" value="1"/>
</dbReference>
<keyword evidence="7" id="KW-0812">Transmembrane</keyword>
<feature type="compositionally biased region" description="Polar residues" evidence="6">
    <location>
        <begin position="271"/>
        <end position="286"/>
    </location>
</feature>
<gene>
    <name evidence="11" type="ORF">EV657_13618</name>
    <name evidence="10" type="ORF">JMJ92_00630</name>
</gene>
<dbReference type="InterPro" id="IPR051310">
    <property type="entry name" value="MCP_chemotaxis"/>
</dbReference>
<evidence type="ECO:0000313" key="13">
    <source>
        <dbReference type="Proteomes" id="UP000635853"/>
    </source>
</evidence>
<feature type="domain" description="HAMP" evidence="9">
    <location>
        <begin position="208"/>
        <end position="260"/>
    </location>
</feature>
<dbReference type="EMBL" id="SOEB01000036">
    <property type="protein sequence ID" value="TDX21672.1"/>
    <property type="molecule type" value="Genomic_DNA"/>
</dbReference>
<evidence type="ECO:0000256" key="1">
    <source>
        <dbReference type="ARBA" id="ARBA00004370"/>
    </source>
</evidence>
<evidence type="ECO:0000313" key="11">
    <source>
        <dbReference type="EMBL" id="TDX21672.1"/>
    </source>
</evidence>
<comment type="caution">
    <text evidence="11">The sequence shown here is derived from an EMBL/GenBank/DDBJ whole genome shotgun (WGS) entry which is preliminary data.</text>
</comment>
<dbReference type="GO" id="GO:0004888">
    <property type="term" value="F:transmembrane signaling receptor activity"/>
    <property type="evidence" value="ECO:0007669"/>
    <property type="project" value="InterPro"/>
</dbReference>
<evidence type="ECO:0000256" key="5">
    <source>
        <dbReference type="SAM" id="Coils"/>
    </source>
</evidence>
<reference evidence="13" key="2">
    <citation type="submission" date="2021-01" db="EMBL/GenBank/DDBJ databases">
        <title>Draft genomes of Rhodovulum sulfidophilum.</title>
        <authorList>
            <person name="Guzman M.S."/>
        </authorList>
    </citation>
    <scope>NUCLEOTIDE SEQUENCE [LARGE SCALE GENOMIC DNA]</scope>
    <source>
        <strain evidence="13">AB19</strain>
    </source>
</reference>
<reference evidence="10" key="3">
    <citation type="submission" date="2021-01" db="EMBL/GenBank/DDBJ databases">
        <authorList>
            <person name="Guzman M.S."/>
        </authorList>
    </citation>
    <scope>NUCLEOTIDE SEQUENCE</scope>
    <source>
        <strain evidence="10">AB19</strain>
    </source>
</reference>
<reference evidence="11 12" key="1">
    <citation type="submission" date="2019-03" db="EMBL/GenBank/DDBJ databases">
        <title>Genomic Encyclopedia of Type Strains, Phase IV (KMG-IV): sequencing the most valuable type-strain genomes for metagenomic binning, comparative biology and taxonomic classification.</title>
        <authorList>
            <person name="Goeker M."/>
        </authorList>
    </citation>
    <scope>NUCLEOTIDE SEQUENCE [LARGE SCALE GENOMIC DNA]</scope>
    <source>
        <strain evidence="11 12">JA181</strain>
    </source>
</reference>
<dbReference type="FunFam" id="1.10.287.950:FF:000001">
    <property type="entry name" value="Methyl-accepting chemotaxis sensory transducer"/>
    <property type="match status" value="1"/>
</dbReference>
<keyword evidence="2" id="KW-0145">Chemotaxis</keyword>
<dbReference type="Pfam" id="PF00672">
    <property type="entry name" value="HAMP"/>
    <property type="match status" value="1"/>
</dbReference>
<keyword evidence="7" id="KW-1133">Transmembrane helix</keyword>
<dbReference type="PANTHER" id="PTHR43531">
    <property type="entry name" value="PROTEIN ICFG"/>
    <property type="match status" value="1"/>
</dbReference>
<feature type="region of interest" description="Disordered" evidence="6">
    <location>
        <begin position="309"/>
        <end position="328"/>
    </location>
</feature>
<name>A0A4R8F8Z6_9RHOB</name>
<dbReference type="InterPro" id="IPR004090">
    <property type="entry name" value="Chemotax_Me-accpt_rcpt"/>
</dbReference>
<comment type="subcellular location">
    <subcellularLocation>
        <location evidence="1">Membrane</location>
    </subcellularLocation>
</comment>
<dbReference type="InterPro" id="IPR003660">
    <property type="entry name" value="HAMP_dom"/>
</dbReference>
<sequence>MRLTIKLKLAGAFVLLIVMSALGIGITLSDMSALNSRLKDIVDNGAKRVELTLAVTAEALRAQMDVREYILAETQAQREAVAQALTASRTVHERYVSDLQDLSTPEGRAALEDYGALYQELRGTSAKAMSLAEAGQKDAAYAVLSEEAPVIWSKMEANLTSIRDRNNDMMLSAAADSAHRFELARRLAIGMIVGAVVIGSVLAILMLRSISSGLARANRLARAVAEGDLSQSARVTANDEVGDLLKTLNLMCEKLRTVVGEVSTAARNVSTGAGQMSVTSEELSQGATEQASSTEEASASMEEIAATIQQNAENAAETERMARKSASDARVSGVAVKEAVEAMQTIAEKIMVVQEIARQTDLLALNAAVEAARAGEHGRGFAVVASEVRKLAERSQSAAGEISALSGSTVKAAREAGTMLESLVPDIERTSELVTQISRSTQEQATGAGQVNLAIQQLDKVTQENTSASEELSSTAEELASQAEQLQSAIGYFRLAEGGAAPRPAPARSKPRKDRRTAALGFDFNLDSEEDGLDAKFMRDWKKDSAA</sequence>
<evidence type="ECO:0000256" key="6">
    <source>
        <dbReference type="SAM" id="MobiDB-lite"/>
    </source>
</evidence>
<feature type="compositionally biased region" description="Basic and acidic residues" evidence="6">
    <location>
        <begin position="317"/>
        <end position="327"/>
    </location>
</feature>
<dbReference type="SMART" id="SM00304">
    <property type="entry name" value="HAMP"/>
    <property type="match status" value="2"/>
</dbReference>
<dbReference type="PROSITE" id="PS50885">
    <property type="entry name" value="HAMP"/>
    <property type="match status" value="1"/>
</dbReference>
<dbReference type="GO" id="GO:0006935">
    <property type="term" value="P:chemotaxis"/>
    <property type="evidence" value="ECO:0007669"/>
    <property type="project" value="UniProtKB-KW"/>
</dbReference>
<feature type="domain" description="Methyl-accepting transducer" evidence="8">
    <location>
        <begin position="265"/>
        <end position="480"/>
    </location>
</feature>
<evidence type="ECO:0000256" key="2">
    <source>
        <dbReference type="ARBA" id="ARBA00022500"/>
    </source>
</evidence>
<dbReference type="Pfam" id="PF12729">
    <property type="entry name" value="4HB_MCP_1"/>
    <property type="match status" value="1"/>
</dbReference>
<keyword evidence="4" id="KW-0807">Transducer</keyword>
<dbReference type="Proteomes" id="UP000635853">
    <property type="component" value="Unassembled WGS sequence"/>
</dbReference>
<evidence type="ECO:0000256" key="7">
    <source>
        <dbReference type="SAM" id="Phobius"/>
    </source>
</evidence>
<dbReference type="SMART" id="SM00283">
    <property type="entry name" value="MA"/>
    <property type="match status" value="1"/>
</dbReference>
<dbReference type="InterPro" id="IPR024478">
    <property type="entry name" value="HlyB_4HB_MCP"/>
</dbReference>
<dbReference type="InterPro" id="IPR004089">
    <property type="entry name" value="MCPsignal_dom"/>
</dbReference>
<comment type="similarity">
    <text evidence="3">Belongs to the methyl-accepting chemotaxis (MCP) protein family.</text>
</comment>
<dbReference type="Proteomes" id="UP000295484">
    <property type="component" value="Unassembled WGS sequence"/>
</dbReference>
<dbReference type="GO" id="GO:0005886">
    <property type="term" value="C:plasma membrane"/>
    <property type="evidence" value="ECO:0007669"/>
    <property type="project" value="TreeGrafter"/>
</dbReference>
<feature type="compositionally biased region" description="Low complexity" evidence="6">
    <location>
        <begin position="287"/>
        <end position="300"/>
    </location>
</feature>
<evidence type="ECO:0000259" key="8">
    <source>
        <dbReference type="PROSITE" id="PS50111"/>
    </source>
</evidence>
<feature type="region of interest" description="Disordered" evidence="6">
    <location>
        <begin position="499"/>
        <end position="521"/>
    </location>
</feature>
<evidence type="ECO:0000313" key="12">
    <source>
        <dbReference type="Proteomes" id="UP000295484"/>
    </source>
</evidence>
<evidence type="ECO:0000259" key="9">
    <source>
        <dbReference type="PROSITE" id="PS50885"/>
    </source>
</evidence>
<dbReference type="PROSITE" id="PS50111">
    <property type="entry name" value="CHEMOTAXIS_TRANSDUC_2"/>
    <property type="match status" value="1"/>
</dbReference>
<dbReference type="SUPFAM" id="SSF58104">
    <property type="entry name" value="Methyl-accepting chemotaxis protein (MCP) signaling domain"/>
    <property type="match status" value="1"/>
</dbReference>
<keyword evidence="5" id="KW-0175">Coiled coil</keyword>
<proteinExistence type="inferred from homology"/>
<dbReference type="PRINTS" id="PR00260">
    <property type="entry name" value="CHEMTRNSDUCR"/>
</dbReference>
<keyword evidence="13" id="KW-1185">Reference proteome</keyword>
<accession>A0A4R8F8Z6</accession>
<evidence type="ECO:0000256" key="4">
    <source>
        <dbReference type="PROSITE-ProRule" id="PRU00284"/>
    </source>
</evidence>
<keyword evidence="7" id="KW-0472">Membrane</keyword>
<evidence type="ECO:0000313" key="10">
    <source>
        <dbReference type="EMBL" id="MBL3576673.1"/>
    </source>
</evidence>
<dbReference type="AlphaFoldDB" id="A0A4R8F8Z6"/>
<feature type="coiled-coil region" evidence="5">
    <location>
        <begin position="451"/>
        <end position="489"/>
    </location>
</feature>
<dbReference type="Pfam" id="PF00015">
    <property type="entry name" value="MCPsignal"/>
    <property type="match status" value="1"/>
</dbReference>
<feature type="transmembrane region" description="Helical" evidence="7">
    <location>
        <begin position="187"/>
        <end position="207"/>
    </location>
</feature>
<dbReference type="RefSeq" id="WP_075785153.1">
    <property type="nucleotide sequence ID" value="NZ_JAESIL010000002.1"/>
</dbReference>
<dbReference type="PANTHER" id="PTHR43531:SF11">
    <property type="entry name" value="METHYL-ACCEPTING CHEMOTAXIS PROTEIN 3"/>
    <property type="match status" value="1"/>
</dbReference>
<dbReference type="EMBL" id="JAESIL010000002">
    <property type="protein sequence ID" value="MBL3576673.1"/>
    <property type="molecule type" value="Genomic_DNA"/>
</dbReference>
<evidence type="ECO:0000256" key="3">
    <source>
        <dbReference type="ARBA" id="ARBA00029447"/>
    </source>
</evidence>
<feature type="region of interest" description="Disordered" evidence="6">
    <location>
        <begin position="271"/>
        <end position="300"/>
    </location>
</feature>